<keyword evidence="2" id="KW-1185">Reference proteome</keyword>
<comment type="caution">
    <text evidence="1">The sequence shown here is derived from an EMBL/GenBank/DDBJ whole genome shotgun (WGS) entry which is preliminary data.</text>
</comment>
<name>A0A0R0D767_9GAMM</name>
<evidence type="ECO:0000313" key="1">
    <source>
        <dbReference type="EMBL" id="KRG78185.1"/>
    </source>
</evidence>
<proteinExistence type="predicted"/>
<dbReference type="OrthoDB" id="9799128at2"/>
<dbReference type="Proteomes" id="UP000050956">
    <property type="component" value="Unassembled WGS sequence"/>
</dbReference>
<organism evidence="1 2">
    <name type="scientific">Stenotrophomonas ginsengisoli</name>
    <dbReference type="NCBI Taxonomy" id="336566"/>
    <lineage>
        <taxon>Bacteria</taxon>
        <taxon>Pseudomonadati</taxon>
        <taxon>Pseudomonadota</taxon>
        <taxon>Gammaproteobacteria</taxon>
        <taxon>Lysobacterales</taxon>
        <taxon>Lysobacteraceae</taxon>
        <taxon>Stenotrophomonas</taxon>
    </lineage>
</organism>
<gene>
    <name evidence="1" type="ORF">ABB30_05630</name>
</gene>
<dbReference type="EMBL" id="LDJM01000012">
    <property type="protein sequence ID" value="KRG78185.1"/>
    <property type="molecule type" value="Genomic_DNA"/>
</dbReference>
<dbReference type="InterPro" id="IPR021948">
    <property type="entry name" value="DUF3565"/>
</dbReference>
<dbReference type="PATRIC" id="fig|336566.3.peg.463"/>
<dbReference type="Pfam" id="PF12088">
    <property type="entry name" value="DUF3565"/>
    <property type="match status" value="1"/>
</dbReference>
<evidence type="ECO:0000313" key="2">
    <source>
        <dbReference type="Proteomes" id="UP000050956"/>
    </source>
</evidence>
<accession>A0A0R0D767</accession>
<sequence>MQQPITGFHQDEEGHWVAELACGHCRHVRHNPPWTNRPWTQTQAGRVGMLGQWVDCRLCEQQATDAQA</sequence>
<dbReference type="RefSeq" id="WP_057637321.1">
    <property type="nucleotide sequence ID" value="NZ_LDJM01000012.1"/>
</dbReference>
<protein>
    <recommendedName>
        <fullName evidence="3">GNAT family acetyltransferase</fullName>
    </recommendedName>
</protein>
<evidence type="ECO:0008006" key="3">
    <source>
        <dbReference type="Google" id="ProtNLM"/>
    </source>
</evidence>
<reference evidence="1 2" key="1">
    <citation type="submission" date="2015-05" db="EMBL/GenBank/DDBJ databases">
        <title>Genome sequencing and analysis of members of genus Stenotrophomonas.</title>
        <authorList>
            <person name="Patil P.P."/>
            <person name="Midha S."/>
            <person name="Patil P.B."/>
        </authorList>
    </citation>
    <scope>NUCLEOTIDE SEQUENCE [LARGE SCALE GENOMIC DNA]</scope>
    <source>
        <strain evidence="1 2">DSM 24757</strain>
    </source>
</reference>
<dbReference type="AlphaFoldDB" id="A0A0R0D767"/>
<dbReference type="STRING" id="336566.ABB30_05630"/>